<evidence type="ECO:0000313" key="4">
    <source>
        <dbReference type="Proteomes" id="UP000828390"/>
    </source>
</evidence>
<reference evidence="3" key="2">
    <citation type="submission" date="2020-11" db="EMBL/GenBank/DDBJ databases">
        <authorList>
            <person name="McCartney M.A."/>
            <person name="Auch B."/>
            <person name="Kono T."/>
            <person name="Mallez S."/>
            <person name="Becker A."/>
            <person name="Gohl D.M."/>
            <person name="Silverstein K.A.T."/>
            <person name="Koren S."/>
            <person name="Bechman K.B."/>
            <person name="Herman A."/>
            <person name="Abrahante J.E."/>
            <person name="Garbe J."/>
        </authorList>
    </citation>
    <scope>NUCLEOTIDE SEQUENCE</scope>
    <source>
        <strain evidence="3">Duluth1</strain>
        <tissue evidence="3">Whole animal</tissue>
    </source>
</reference>
<dbReference type="PANTHER" id="PTHR10887">
    <property type="entry name" value="DNA2/NAM7 HELICASE FAMILY"/>
    <property type="match status" value="1"/>
</dbReference>
<feature type="domain" description="DNA2/NAM7 helicase helicase" evidence="1">
    <location>
        <begin position="170"/>
        <end position="254"/>
    </location>
</feature>
<dbReference type="GO" id="GO:0031048">
    <property type="term" value="P:regulatory ncRNA-mediated heterochromatin formation"/>
    <property type="evidence" value="ECO:0007669"/>
    <property type="project" value="TreeGrafter"/>
</dbReference>
<protein>
    <recommendedName>
        <fullName evidence="5">DNA2/NAM7 helicase helicase domain-containing protein</fullName>
    </recommendedName>
</protein>
<name>A0A9D3Z0V4_DREPO</name>
<dbReference type="EMBL" id="JAIWYP010000014">
    <property type="protein sequence ID" value="KAH3710993.1"/>
    <property type="molecule type" value="Genomic_DNA"/>
</dbReference>
<accession>A0A9D3Z0V4</accession>
<sequence length="260" mass="29171">MQPVCPAQGINHVIQFDNSQFGAINWASSKRLLYGSLVCLSVDNFDTVHYATITKRDVNGLREGTLEVHLENIEDGVLANHGNQSFVMAETSAYFEAYRYVLQGLQEIKGTMPMTRYIIDCEIEIKPPSYLLCLGSPHYNFSPLMKDTNNIVEYPVLNTHRWPKACELGLDNSQYNALQTAITKEFSIIQGPPETGKTFVGLKITELLLKNSEFWKTKTEASPLLVVCYTNHALDQFLEGIAKVCDLNGIIRIGGRCKKC</sequence>
<evidence type="ECO:0000259" key="2">
    <source>
        <dbReference type="Pfam" id="PF25396"/>
    </source>
</evidence>
<dbReference type="InterPro" id="IPR057373">
    <property type="entry name" value="ZNFX1"/>
</dbReference>
<dbReference type="SUPFAM" id="SSF52540">
    <property type="entry name" value="P-loop containing nucleoside triphosphate hydrolases"/>
    <property type="match status" value="1"/>
</dbReference>
<gene>
    <name evidence="3" type="ORF">DPMN_070492</name>
</gene>
<dbReference type="Pfam" id="PF25396">
    <property type="entry name" value="ZNFX1"/>
    <property type="match status" value="1"/>
</dbReference>
<dbReference type="Pfam" id="PF13086">
    <property type="entry name" value="AAA_11"/>
    <property type="match status" value="1"/>
</dbReference>
<dbReference type="PANTHER" id="PTHR10887:SF341">
    <property type="entry name" value="NFX1-TYPE ZINC FINGER-CONTAINING PROTEIN 1"/>
    <property type="match status" value="1"/>
</dbReference>
<proteinExistence type="predicted"/>
<keyword evidence="4" id="KW-1185">Reference proteome</keyword>
<organism evidence="3 4">
    <name type="scientific">Dreissena polymorpha</name>
    <name type="common">Zebra mussel</name>
    <name type="synonym">Mytilus polymorpha</name>
    <dbReference type="NCBI Taxonomy" id="45954"/>
    <lineage>
        <taxon>Eukaryota</taxon>
        <taxon>Metazoa</taxon>
        <taxon>Spiralia</taxon>
        <taxon>Lophotrochozoa</taxon>
        <taxon>Mollusca</taxon>
        <taxon>Bivalvia</taxon>
        <taxon>Autobranchia</taxon>
        <taxon>Heteroconchia</taxon>
        <taxon>Euheterodonta</taxon>
        <taxon>Imparidentia</taxon>
        <taxon>Neoheterodontei</taxon>
        <taxon>Myida</taxon>
        <taxon>Dreissenoidea</taxon>
        <taxon>Dreissenidae</taxon>
        <taxon>Dreissena</taxon>
    </lineage>
</organism>
<evidence type="ECO:0000259" key="1">
    <source>
        <dbReference type="Pfam" id="PF13086"/>
    </source>
</evidence>
<dbReference type="InterPro" id="IPR027417">
    <property type="entry name" value="P-loop_NTPase"/>
</dbReference>
<feature type="domain" description="ZNFX1" evidence="2">
    <location>
        <begin position="3"/>
        <end position="92"/>
    </location>
</feature>
<dbReference type="InterPro" id="IPR045055">
    <property type="entry name" value="DNA2/NAM7-like"/>
</dbReference>
<comment type="caution">
    <text evidence="3">The sequence shown here is derived from an EMBL/GenBank/DDBJ whole genome shotgun (WGS) entry which is preliminary data.</text>
</comment>
<dbReference type="GO" id="GO:0004386">
    <property type="term" value="F:helicase activity"/>
    <property type="evidence" value="ECO:0007669"/>
    <property type="project" value="InterPro"/>
</dbReference>
<dbReference type="Gene3D" id="3.40.50.300">
    <property type="entry name" value="P-loop containing nucleotide triphosphate hydrolases"/>
    <property type="match status" value="1"/>
</dbReference>
<dbReference type="AlphaFoldDB" id="A0A9D3Z0V4"/>
<dbReference type="GO" id="GO:0031380">
    <property type="term" value="C:nuclear RNA-directed RNA polymerase complex"/>
    <property type="evidence" value="ECO:0007669"/>
    <property type="project" value="TreeGrafter"/>
</dbReference>
<dbReference type="Proteomes" id="UP000828390">
    <property type="component" value="Unassembled WGS sequence"/>
</dbReference>
<reference evidence="3" key="1">
    <citation type="journal article" date="2019" name="bioRxiv">
        <title>The Genome of the Zebra Mussel, Dreissena polymorpha: A Resource for Invasive Species Research.</title>
        <authorList>
            <person name="McCartney M.A."/>
            <person name="Auch B."/>
            <person name="Kono T."/>
            <person name="Mallez S."/>
            <person name="Zhang Y."/>
            <person name="Obille A."/>
            <person name="Becker A."/>
            <person name="Abrahante J.E."/>
            <person name="Garbe J."/>
            <person name="Badalamenti J.P."/>
            <person name="Herman A."/>
            <person name="Mangelson H."/>
            <person name="Liachko I."/>
            <person name="Sullivan S."/>
            <person name="Sone E.D."/>
            <person name="Koren S."/>
            <person name="Silverstein K.A.T."/>
            <person name="Beckman K.B."/>
            <person name="Gohl D.M."/>
        </authorList>
    </citation>
    <scope>NUCLEOTIDE SEQUENCE</scope>
    <source>
        <strain evidence="3">Duluth1</strain>
        <tissue evidence="3">Whole animal</tissue>
    </source>
</reference>
<dbReference type="InterPro" id="IPR041677">
    <property type="entry name" value="DNA2/NAM7_AAA_11"/>
</dbReference>
<evidence type="ECO:0008006" key="5">
    <source>
        <dbReference type="Google" id="ProtNLM"/>
    </source>
</evidence>
<evidence type="ECO:0000313" key="3">
    <source>
        <dbReference type="EMBL" id="KAH3710993.1"/>
    </source>
</evidence>